<name>A0A2S5TIB6_9GAMM</name>
<sequence length="270" mass="28964">MNTPRQPTLFLPHGGGPCFFMDWDPPDFWNHLGDRLRALPGLLPAPPRALLVVSAHWETPLPTVTSGIRPPLIYDYGGFPPHTYRLQWPAPGDPALAQRVQELLAGAGIASAADPQRGYDHGVFVPLLLAYPQAQIPTVQLSLRGSLDAAEHLAIGRALAPLRDEGVLILGSGFSYHNLRAMIGGAVPDVAGSSKRFDDWLTAAAETPDPAERERLLAGWAGAPDARACHPREEHLIPLMVAAGAAAGDAGTRCYHHLLGEVTHSGYRFG</sequence>
<keyword evidence="8" id="KW-1185">Reference proteome</keyword>
<evidence type="ECO:0000256" key="4">
    <source>
        <dbReference type="ARBA" id="ARBA00022833"/>
    </source>
</evidence>
<dbReference type="PANTHER" id="PTHR30096:SF0">
    <property type="entry name" value="4,5-DOPA DIOXYGENASE EXTRADIOL-LIKE PROTEIN"/>
    <property type="match status" value="1"/>
</dbReference>
<dbReference type="InterPro" id="IPR014436">
    <property type="entry name" value="Extradiol_dOase_DODA"/>
</dbReference>
<keyword evidence="5" id="KW-0560">Oxidoreductase</keyword>
<dbReference type="GO" id="GO:0008270">
    <property type="term" value="F:zinc ion binding"/>
    <property type="evidence" value="ECO:0007669"/>
    <property type="project" value="InterPro"/>
</dbReference>
<comment type="similarity">
    <text evidence="2">Belongs to the DODA-type extradiol aromatic ring-opening dioxygenase family.</text>
</comment>
<evidence type="ECO:0000256" key="3">
    <source>
        <dbReference type="ARBA" id="ARBA00022723"/>
    </source>
</evidence>
<feature type="domain" description="Extradiol ring-cleavage dioxygenase class III enzyme subunit B" evidence="6">
    <location>
        <begin position="45"/>
        <end position="263"/>
    </location>
</feature>
<gene>
    <name evidence="7" type="ORF">C3942_08205</name>
</gene>
<evidence type="ECO:0000256" key="5">
    <source>
        <dbReference type="ARBA" id="ARBA00023002"/>
    </source>
</evidence>
<dbReference type="PIRSF" id="PIRSF006157">
    <property type="entry name" value="Doxgns_DODA"/>
    <property type="match status" value="1"/>
</dbReference>
<reference evidence="7 8" key="1">
    <citation type="submission" date="2018-02" db="EMBL/GenBank/DDBJ databases">
        <title>Genome sequencing of Solimonas sp. HR-BB.</title>
        <authorList>
            <person name="Lee Y."/>
            <person name="Jeon C.O."/>
        </authorList>
    </citation>
    <scope>NUCLEOTIDE SEQUENCE [LARGE SCALE GENOMIC DNA]</scope>
    <source>
        <strain evidence="7 8">HR-BB</strain>
    </source>
</reference>
<dbReference type="EMBL" id="PSNW01000003">
    <property type="protein sequence ID" value="PPE74729.1"/>
    <property type="molecule type" value="Genomic_DNA"/>
</dbReference>
<dbReference type="GO" id="GO:0008198">
    <property type="term" value="F:ferrous iron binding"/>
    <property type="evidence" value="ECO:0007669"/>
    <property type="project" value="InterPro"/>
</dbReference>
<dbReference type="Pfam" id="PF02900">
    <property type="entry name" value="LigB"/>
    <property type="match status" value="1"/>
</dbReference>
<evidence type="ECO:0000259" key="6">
    <source>
        <dbReference type="Pfam" id="PF02900"/>
    </source>
</evidence>
<protein>
    <submittedName>
        <fullName evidence="7">Dioxygenase</fullName>
    </submittedName>
</protein>
<dbReference type="RefSeq" id="WP_104229886.1">
    <property type="nucleotide sequence ID" value="NZ_PSNW01000003.1"/>
</dbReference>
<comment type="caution">
    <text evidence="7">The sequence shown here is derived from an EMBL/GenBank/DDBJ whole genome shotgun (WGS) entry which is preliminary data.</text>
</comment>
<dbReference type="OrthoDB" id="9790889at2"/>
<dbReference type="Gene3D" id="3.40.830.10">
    <property type="entry name" value="LigB-like"/>
    <property type="match status" value="1"/>
</dbReference>
<keyword evidence="3" id="KW-0479">Metal-binding</keyword>
<keyword evidence="7" id="KW-0223">Dioxygenase</keyword>
<comment type="cofactor">
    <cofactor evidence="1">
        <name>Zn(2+)</name>
        <dbReference type="ChEBI" id="CHEBI:29105"/>
    </cofactor>
</comment>
<dbReference type="PANTHER" id="PTHR30096">
    <property type="entry name" value="4,5-DOPA DIOXYGENASE EXTRADIOL-LIKE PROTEIN"/>
    <property type="match status" value="1"/>
</dbReference>
<dbReference type="Proteomes" id="UP000238220">
    <property type="component" value="Unassembled WGS sequence"/>
</dbReference>
<evidence type="ECO:0000256" key="2">
    <source>
        <dbReference type="ARBA" id="ARBA00007581"/>
    </source>
</evidence>
<dbReference type="InterPro" id="IPR004183">
    <property type="entry name" value="Xdiol_dOase_suB"/>
</dbReference>
<dbReference type="AlphaFoldDB" id="A0A2S5TIB6"/>
<dbReference type="GO" id="GO:0016702">
    <property type="term" value="F:oxidoreductase activity, acting on single donors with incorporation of molecular oxygen, incorporation of two atoms of oxygen"/>
    <property type="evidence" value="ECO:0007669"/>
    <property type="project" value="UniProtKB-ARBA"/>
</dbReference>
<keyword evidence="4" id="KW-0862">Zinc</keyword>
<organism evidence="7 8">
    <name type="scientific">Solimonas fluminis</name>
    <dbReference type="NCBI Taxonomy" id="2086571"/>
    <lineage>
        <taxon>Bacteria</taxon>
        <taxon>Pseudomonadati</taxon>
        <taxon>Pseudomonadota</taxon>
        <taxon>Gammaproteobacteria</taxon>
        <taxon>Nevskiales</taxon>
        <taxon>Nevskiaceae</taxon>
        <taxon>Solimonas</taxon>
    </lineage>
</organism>
<accession>A0A2S5TIB6</accession>
<evidence type="ECO:0000313" key="7">
    <source>
        <dbReference type="EMBL" id="PPE74729.1"/>
    </source>
</evidence>
<dbReference type="SUPFAM" id="SSF53213">
    <property type="entry name" value="LigB-like"/>
    <property type="match status" value="1"/>
</dbReference>
<evidence type="ECO:0000313" key="8">
    <source>
        <dbReference type="Proteomes" id="UP000238220"/>
    </source>
</evidence>
<evidence type="ECO:0000256" key="1">
    <source>
        <dbReference type="ARBA" id="ARBA00001947"/>
    </source>
</evidence>
<proteinExistence type="inferred from homology"/>
<dbReference type="CDD" id="cd07363">
    <property type="entry name" value="45_DOPA_Dioxygenase"/>
    <property type="match status" value="1"/>
</dbReference>